<protein>
    <submittedName>
        <fullName evidence="2">Uncharacterized protein</fullName>
    </submittedName>
</protein>
<dbReference type="PANTHER" id="PTHR37908">
    <property type="entry name" value="TRANSMEMBRANE PROTEIN"/>
    <property type="match status" value="1"/>
</dbReference>
<sequence length="40" mass="4576">MMETVALEEPPAQLEEKADTSREMIEIMDYKDPGPNVNPR</sequence>
<organism evidence="2 3">
    <name type="scientific">Gossypium lobatum</name>
    <dbReference type="NCBI Taxonomy" id="34289"/>
    <lineage>
        <taxon>Eukaryota</taxon>
        <taxon>Viridiplantae</taxon>
        <taxon>Streptophyta</taxon>
        <taxon>Embryophyta</taxon>
        <taxon>Tracheophyta</taxon>
        <taxon>Spermatophyta</taxon>
        <taxon>Magnoliopsida</taxon>
        <taxon>eudicotyledons</taxon>
        <taxon>Gunneridae</taxon>
        <taxon>Pentapetalae</taxon>
        <taxon>rosids</taxon>
        <taxon>malvids</taxon>
        <taxon>Malvales</taxon>
        <taxon>Malvaceae</taxon>
        <taxon>Malvoideae</taxon>
        <taxon>Gossypium</taxon>
    </lineage>
</organism>
<evidence type="ECO:0000313" key="2">
    <source>
        <dbReference type="EMBL" id="MBA0570082.1"/>
    </source>
</evidence>
<dbReference type="PANTHER" id="PTHR37908:SF4">
    <property type="entry name" value="PROTEIN, PUTATIVE-RELATED"/>
    <property type="match status" value="1"/>
</dbReference>
<evidence type="ECO:0000256" key="1">
    <source>
        <dbReference type="SAM" id="MobiDB-lite"/>
    </source>
</evidence>
<keyword evidence="3" id="KW-1185">Reference proteome</keyword>
<feature type="region of interest" description="Disordered" evidence="1">
    <location>
        <begin position="1"/>
        <end position="20"/>
    </location>
</feature>
<name>A0A7J8MZQ8_9ROSI</name>
<feature type="non-terminal residue" evidence="2">
    <location>
        <position position="1"/>
    </location>
</feature>
<proteinExistence type="predicted"/>
<gene>
    <name evidence="2" type="ORF">Golob_003768</name>
</gene>
<dbReference type="AlphaFoldDB" id="A0A7J8MZQ8"/>
<accession>A0A7J8MZQ8</accession>
<dbReference type="EMBL" id="JABEZX010000011">
    <property type="protein sequence ID" value="MBA0570082.1"/>
    <property type="molecule type" value="Genomic_DNA"/>
</dbReference>
<dbReference type="Proteomes" id="UP000593572">
    <property type="component" value="Unassembled WGS sequence"/>
</dbReference>
<comment type="caution">
    <text evidence="2">The sequence shown here is derived from an EMBL/GenBank/DDBJ whole genome shotgun (WGS) entry which is preliminary data.</text>
</comment>
<evidence type="ECO:0000313" key="3">
    <source>
        <dbReference type="Proteomes" id="UP000593572"/>
    </source>
</evidence>
<reference evidence="2 3" key="1">
    <citation type="journal article" date="2019" name="Genome Biol. Evol.">
        <title>Insights into the evolution of the New World diploid cottons (Gossypium, subgenus Houzingenia) based on genome sequencing.</title>
        <authorList>
            <person name="Grover C.E."/>
            <person name="Arick M.A. 2nd"/>
            <person name="Thrash A."/>
            <person name="Conover J.L."/>
            <person name="Sanders W.S."/>
            <person name="Peterson D.G."/>
            <person name="Frelichowski J.E."/>
            <person name="Scheffler J.A."/>
            <person name="Scheffler B.E."/>
            <person name="Wendel J.F."/>
        </authorList>
    </citation>
    <scope>NUCLEOTIDE SEQUENCE [LARGE SCALE GENOMIC DNA]</scope>
    <source>
        <strain evidence="2">157</strain>
        <tissue evidence="2">Leaf</tissue>
    </source>
</reference>